<dbReference type="InterPro" id="IPR000772">
    <property type="entry name" value="Ricin_B_lectin"/>
</dbReference>
<keyword evidence="5" id="KW-1185">Reference proteome</keyword>
<reference evidence="5" key="2">
    <citation type="journal article" date="2016" name="Sci. Rep.">
        <title>Dictyocaulus viviparus genome, variome and transcriptome elucidate lungworm biology and support future intervention.</title>
        <authorList>
            <person name="McNulty S.N."/>
            <person name="Strube C."/>
            <person name="Rosa B.A."/>
            <person name="Martin J.C."/>
            <person name="Tyagi R."/>
            <person name="Choi Y.J."/>
            <person name="Wang Q."/>
            <person name="Hallsworth Pepin K."/>
            <person name="Zhang X."/>
            <person name="Ozersky P."/>
            <person name="Wilson R.K."/>
            <person name="Sternberg P.W."/>
            <person name="Gasser R.B."/>
            <person name="Mitreva M."/>
        </authorList>
    </citation>
    <scope>NUCLEOTIDE SEQUENCE [LARGE SCALE GENOMIC DNA]</scope>
    <source>
        <strain evidence="5">HannoverDv2000</strain>
    </source>
</reference>
<dbReference type="SUPFAM" id="SSF50370">
    <property type="entry name" value="Ricin B-like lectins"/>
    <property type="match status" value="1"/>
</dbReference>
<evidence type="ECO:0000256" key="2">
    <source>
        <dbReference type="ARBA" id="ARBA00023211"/>
    </source>
</evidence>
<evidence type="ECO:0000313" key="4">
    <source>
        <dbReference type="EMBL" id="KJH53060.1"/>
    </source>
</evidence>
<comment type="cofactor">
    <cofactor evidence="1">
        <name>Mn(2+)</name>
        <dbReference type="ChEBI" id="CHEBI:29035"/>
    </cofactor>
</comment>
<dbReference type="Gene3D" id="2.80.10.50">
    <property type="match status" value="1"/>
</dbReference>
<proteinExistence type="predicted"/>
<organism evidence="4 5">
    <name type="scientific">Dictyocaulus viviparus</name>
    <name type="common">Bovine lungworm</name>
    <dbReference type="NCBI Taxonomy" id="29172"/>
    <lineage>
        <taxon>Eukaryota</taxon>
        <taxon>Metazoa</taxon>
        <taxon>Ecdysozoa</taxon>
        <taxon>Nematoda</taxon>
        <taxon>Chromadorea</taxon>
        <taxon>Rhabditida</taxon>
        <taxon>Rhabditina</taxon>
        <taxon>Rhabditomorpha</taxon>
        <taxon>Strongyloidea</taxon>
        <taxon>Metastrongylidae</taxon>
        <taxon>Dictyocaulus</taxon>
    </lineage>
</organism>
<dbReference type="InterPro" id="IPR035992">
    <property type="entry name" value="Ricin_B-like_lectins"/>
</dbReference>
<protein>
    <recommendedName>
        <fullName evidence="3">Ricin B lectin domain-containing protein</fullName>
    </recommendedName>
</protein>
<evidence type="ECO:0000256" key="1">
    <source>
        <dbReference type="ARBA" id="ARBA00001936"/>
    </source>
</evidence>
<feature type="domain" description="Ricin B lectin" evidence="3">
    <location>
        <begin position="4"/>
        <end position="50"/>
    </location>
</feature>
<evidence type="ECO:0000259" key="3">
    <source>
        <dbReference type="Pfam" id="PF00652"/>
    </source>
</evidence>
<dbReference type="STRING" id="29172.A0A0D8Y8K6"/>
<dbReference type="PROSITE" id="PS50231">
    <property type="entry name" value="RICIN_B_LECTIN"/>
    <property type="match status" value="1"/>
</dbReference>
<accession>A0A0D8Y8K6</accession>
<dbReference type="EMBL" id="KN716156">
    <property type="protein sequence ID" value="KJH53060.1"/>
    <property type="molecule type" value="Genomic_DNA"/>
</dbReference>
<dbReference type="OrthoDB" id="5988548at2759"/>
<keyword evidence="2" id="KW-0464">Manganese</keyword>
<dbReference type="AlphaFoldDB" id="A0A0D8Y8K6"/>
<reference evidence="4 5" key="1">
    <citation type="submission" date="2013-11" db="EMBL/GenBank/DDBJ databases">
        <title>Draft genome of the bovine lungworm Dictyocaulus viviparus.</title>
        <authorList>
            <person name="Mitreva M."/>
        </authorList>
    </citation>
    <scope>NUCLEOTIDE SEQUENCE [LARGE SCALE GENOMIC DNA]</scope>
    <source>
        <strain evidence="4 5">HannoverDv2000</strain>
    </source>
</reference>
<name>A0A0D8Y8K6_DICVI</name>
<dbReference type="Pfam" id="PF00652">
    <property type="entry name" value="Ricin_B_lectin"/>
    <property type="match status" value="1"/>
</dbReference>
<evidence type="ECO:0000313" key="5">
    <source>
        <dbReference type="Proteomes" id="UP000053766"/>
    </source>
</evidence>
<sequence>MGSSRLCLDSLKGVTLLKCHNQGAHQDWKVTKDGQLYNSSVGKCIKAVPEVLSIAVLQFCSLASSFAVEQVTAI</sequence>
<gene>
    <name evidence="4" type="ORF">DICVIV_00745</name>
</gene>
<dbReference type="Proteomes" id="UP000053766">
    <property type="component" value="Unassembled WGS sequence"/>
</dbReference>